<sequence>MSEAKVPKCSLPSGYSFVPKGNVFITRNCRRLTQACGCSVYVVIDAKNEPIGIGVPTEIHVGVQSKETDTRAERAANVLKRDGGIAKGFQKEIMKIFPKIPPDALRNVSRIALQKGKGKVGRVGKLNVQRRARLAVWAHVRHCETDYDVLLRNGVPREDARHRVEAKIKEVCKVWGSGSQTTRGKPGKTSTSTSSPGTAASQAIKKTAKPVAQITNERKVAVRNSKRAHRQKQSLIKLGKKDKKLTKQQKGAPKASSSPARVVATAASFREKRTPKPRVIPPIEPSSPTPPTLKARWTNPSMPNLGLRE</sequence>
<reference evidence="3 4" key="2">
    <citation type="submission" date="2015-05" db="EMBL/GenBank/DDBJ databases">
        <authorList>
            <person name="Morales-Cruz A."/>
            <person name="Amrine K.C."/>
            <person name="Cantu D."/>
        </authorList>
    </citation>
    <scope>NUCLEOTIDE SEQUENCE [LARGE SCALE GENOMIC DNA]</scope>
    <source>
        <strain evidence="3">DA912</strain>
    </source>
</reference>
<name>A0A0G2HVU6_9PEZI</name>
<reference evidence="3 4" key="1">
    <citation type="submission" date="2015-05" db="EMBL/GenBank/DDBJ databases">
        <title>Distinctive expansion of gene families associated with plant cell wall degradation and secondary metabolism in the genomes of grapevine trunk pathogens.</title>
        <authorList>
            <person name="Lawrence D.P."/>
            <person name="Travadon R."/>
            <person name="Rolshausen P.E."/>
            <person name="Baumgartner K."/>
        </authorList>
    </citation>
    <scope>NUCLEOTIDE SEQUENCE [LARGE SCALE GENOMIC DNA]</scope>
    <source>
        <strain evidence="3">DA912</strain>
    </source>
</reference>
<feature type="compositionally biased region" description="Basic residues" evidence="1">
    <location>
        <begin position="224"/>
        <end position="247"/>
    </location>
</feature>
<dbReference type="InterPro" id="IPR018744">
    <property type="entry name" value="DUF2293"/>
</dbReference>
<feature type="compositionally biased region" description="Low complexity" evidence="1">
    <location>
        <begin position="181"/>
        <end position="201"/>
    </location>
</feature>
<evidence type="ECO:0000313" key="4">
    <source>
        <dbReference type="Proteomes" id="UP000034680"/>
    </source>
</evidence>
<proteinExistence type="predicted"/>
<dbReference type="EMBL" id="LCUC01000339">
    <property type="protein sequence ID" value="KKY32155.1"/>
    <property type="molecule type" value="Genomic_DNA"/>
</dbReference>
<gene>
    <name evidence="3" type="ORF">UCDDA912_g07889</name>
</gene>
<dbReference type="Proteomes" id="UP000034680">
    <property type="component" value="Unassembled WGS sequence"/>
</dbReference>
<keyword evidence="4" id="KW-1185">Reference proteome</keyword>
<organism evidence="3 4">
    <name type="scientific">Diaporthe ampelina</name>
    <dbReference type="NCBI Taxonomy" id="1214573"/>
    <lineage>
        <taxon>Eukaryota</taxon>
        <taxon>Fungi</taxon>
        <taxon>Dikarya</taxon>
        <taxon>Ascomycota</taxon>
        <taxon>Pezizomycotina</taxon>
        <taxon>Sordariomycetes</taxon>
        <taxon>Sordariomycetidae</taxon>
        <taxon>Diaporthales</taxon>
        <taxon>Diaporthaceae</taxon>
        <taxon>Diaporthe</taxon>
    </lineage>
</organism>
<comment type="caution">
    <text evidence="3">The sequence shown here is derived from an EMBL/GenBank/DDBJ whole genome shotgun (WGS) entry which is preliminary data.</text>
</comment>
<dbReference type="Pfam" id="PF10056">
    <property type="entry name" value="DUF2293"/>
    <property type="match status" value="1"/>
</dbReference>
<dbReference type="AlphaFoldDB" id="A0A0G2HVU6"/>
<dbReference type="PANTHER" id="PTHR38113">
    <property type="match status" value="1"/>
</dbReference>
<feature type="compositionally biased region" description="Pro residues" evidence="1">
    <location>
        <begin position="278"/>
        <end position="291"/>
    </location>
</feature>
<evidence type="ECO:0000313" key="3">
    <source>
        <dbReference type="EMBL" id="KKY32155.1"/>
    </source>
</evidence>
<protein>
    <recommendedName>
        <fullName evidence="2">DUF2293 domain-containing protein</fullName>
    </recommendedName>
</protein>
<dbReference type="OrthoDB" id="5381833at2759"/>
<evidence type="ECO:0000256" key="1">
    <source>
        <dbReference type="SAM" id="MobiDB-lite"/>
    </source>
</evidence>
<feature type="domain" description="DUF2293" evidence="2">
    <location>
        <begin position="93"/>
        <end position="175"/>
    </location>
</feature>
<dbReference type="PANTHER" id="PTHR38113:SF2">
    <property type="entry name" value="DUF2293 DOMAIN-CONTAINING PROTEIN"/>
    <property type="match status" value="1"/>
</dbReference>
<accession>A0A0G2HVU6</accession>
<feature type="region of interest" description="Disordered" evidence="1">
    <location>
        <begin position="177"/>
        <end position="309"/>
    </location>
</feature>
<evidence type="ECO:0000259" key="2">
    <source>
        <dbReference type="Pfam" id="PF10056"/>
    </source>
</evidence>